<evidence type="ECO:0000259" key="3">
    <source>
        <dbReference type="Pfam" id="PF02470"/>
    </source>
</evidence>
<comment type="caution">
    <text evidence="5">The sequence shown here is derived from an EMBL/GenBank/DDBJ whole genome shotgun (WGS) entry which is preliminary data.</text>
</comment>
<evidence type="ECO:0000256" key="2">
    <source>
        <dbReference type="SAM" id="Phobius"/>
    </source>
</evidence>
<organism evidence="5 6">
    <name type="scientific">Pseudonocardia xishanensis</name>
    <dbReference type="NCBI Taxonomy" id="630995"/>
    <lineage>
        <taxon>Bacteria</taxon>
        <taxon>Bacillati</taxon>
        <taxon>Actinomycetota</taxon>
        <taxon>Actinomycetes</taxon>
        <taxon>Pseudonocardiales</taxon>
        <taxon>Pseudonocardiaceae</taxon>
        <taxon>Pseudonocardia</taxon>
    </lineage>
</organism>
<dbReference type="InterPro" id="IPR024516">
    <property type="entry name" value="Mce_C"/>
</dbReference>
<evidence type="ECO:0000259" key="4">
    <source>
        <dbReference type="Pfam" id="PF11887"/>
    </source>
</evidence>
<evidence type="ECO:0000313" key="6">
    <source>
        <dbReference type="Proteomes" id="UP001501598"/>
    </source>
</evidence>
<dbReference type="Pfam" id="PF02470">
    <property type="entry name" value="MlaD"/>
    <property type="match status" value="1"/>
</dbReference>
<dbReference type="InterPro" id="IPR005693">
    <property type="entry name" value="Mce"/>
</dbReference>
<dbReference type="Proteomes" id="UP001501598">
    <property type="component" value="Unassembled WGS sequence"/>
</dbReference>
<feature type="domain" description="Mce/MlaD" evidence="3">
    <location>
        <begin position="46"/>
        <end position="117"/>
    </location>
</feature>
<dbReference type="InterPro" id="IPR052336">
    <property type="entry name" value="MlaD_Phospholipid_Transporter"/>
</dbReference>
<protein>
    <submittedName>
        <fullName evidence="5">MCE family protein</fullName>
    </submittedName>
</protein>
<reference evidence="6" key="1">
    <citation type="journal article" date="2019" name="Int. J. Syst. Evol. Microbiol.">
        <title>The Global Catalogue of Microorganisms (GCM) 10K type strain sequencing project: providing services to taxonomists for standard genome sequencing and annotation.</title>
        <authorList>
            <consortium name="The Broad Institute Genomics Platform"/>
            <consortium name="The Broad Institute Genome Sequencing Center for Infectious Disease"/>
            <person name="Wu L."/>
            <person name="Ma J."/>
        </authorList>
    </citation>
    <scope>NUCLEOTIDE SEQUENCE [LARGE SCALE GENOMIC DNA]</scope>
    <source>
        <strain evidence="6">JCM 17906</strain>
    </source>
</reference>
<name>A0ABP8RU80_9PSEU</name>
<dbReference type="Pfam" id="PF11887">
    <property type="entry name" value="Mce4_CUP1"/>
    <property type="match status" value="1"/>
</dbReference>
<feature type="domain" description="Mammalian cell entry C-terminal" evidence="4">
    <location>
        <begin position="127"/>
        <end position="341"/>
    </location>
</feature>
<feature type="transmembrane region" description="Helical" evidence="2">
    <location>
        <begin position="18"/>
        <end position="39"/>
    </location>
</feature>
<keyword evidence="2" id="KW-0812">Transmembrane</keyword>
<evidence type="ECO:0000256" key="1">
    <source>
        <dbReference type="SAM" id="MobiDB-lite"/>
    </source>
</evidence>
<keyword evidence="6" id="KW-1185">Reference proteome</keyword>
<gene>
    <name evidence="5" type="ORF">GCM10023175_34940</name>
</gene>
<evidence type="ECO:0000313" key="5">
    <source>
        <dbReference type="EMBL" id="GAA4548499.1"/>
    </source>
</evidence>
<proteinExistence type="predicted"/>
<dbReference type="RefSeq" id="WP_345419173.1">
    <property type="nucleotide sequence ID" value="NZ_BAABGT010000040.1"/>
</dbReference>
<feature type="region of interest" description="Disordered" evidence="1">
    <location>
        <begin position="339"/>
        <end position="375"/>
    </location>
</feature>
<dbReference type="PANTHER" id="PTHR33371">
    <property type="entry name" value="INTERMEMBRANE PHOSPHOLIPID TRANSPORT SYSTEM BINDING PROTEIN MLAD-RELATED"/>
    <property type="match status" value="1"/>
</dbReference>
<dbReference type="InterPro" id="IPR003399">
    <property type="entry name" value="Mce/MlaD"/>
</dbReference>
<accession>A0ABP8RU80</accession>
<sequence length="375" mass="39514">MSTSNSQAVLKPTIKSGIFVAVALVVLVVIALELGANVAGLHDRAEYKAVFTDTSDLQVGDSVRVAGVDVGEVTDVDLADAAHATVAFSVNRTRPLPTDSTLTIRYLNLTGDRYLEVGRGVGGGVGTLEEGAEIPVAQTRPALDLDVLLAGFDPLFEGLAPEEINGLTSDLIAVLQGQGGTFESILTRIGSLTNTLADRDLVIGQVVTNLNTVLGTLDEKGPELAQTIDRLQILVSGLSGDRERIGDGLEATQRLVTSVDGFLDKARGPLVGTVDQIQRVADLANQGEENLNEVLGMLPGAYLRVSRVASRGAMYSLFICSLRVKVTGPDGQPLYSPMVGPSDNIERCRDDDVAPLETPEQREVAESAQAQGGGR</sequence>
<keyword evidence="2" id="KW-0472">Membrane</keyword>
<dbReference type="PANTHER" id="PTHR33371:SF17">
    <property type="entry name" value="MCE-FAMILY PROTEIN MCE1B"/>
    <property type="match status" value="1"/>
</dbReference>
<dbReference type="NCBIfam" id="TIGR00996">
    <property type="entry name" value="Mtu_fam_mce"/>
    <property type="match status" value="1"/>
</dbReference>
<keyword evidence="2" id="KW-1133">Transmembrane helix</keyword>
<dbReference type="EMBL" id="BAABGT010000040">
    <property type="protein sequence ID" value="GAA4548499.1"/>
    <property type="molecule type" value="Genomic_DNA"/>
</dbReference>